<dbReference type="OrthoDB" id="6272045at2759"/>
<dbReference type="EMBL" id="JTDE01000269">
    <property type="protein sequence ID" value="KAF7261755.1"/>
    <property type="molecule type" value="Genomic_DNA"/>
</dbReference>
<gene>
    <name evidence="1" type="ORF">EG68_00626</name>
</gene>
<comment type="caution">
    <text evidence="1">The sequence shown here is derived from an EMBL/GenBank/DDBJ whole genome shotgun (WGS) entry which is preliminary data.</text>
</comment>
<organism evidence="1 2">
    <name type="scientific">Paragonimus skrjabini miyazakii</name>
    <dbReference type="NCBI Taxonomy" id="59628"/>
    <lineage>
        <taxon>Eukaryota</taxon>
        <taxon>Metazoa</taxon>
        <taxon>Spiralia</taxon>
        <taxon>Lophotrochozoa</taxon>
        <taxon>Platyhelminthes</taxon>
        <taxon>Trematoda</taxon>
        <taxon>Digenea</taxon>
        <taxon>Plagiorchiida</taxon>
        <taxon>Troglotremata</taxon>
        <taxon>Troglotrematidae</taxon>
        <taxon>Paragonimus</taxon>
    </lineage>
</organism>
<sequence length="81" mass="9336">MEQQFNRRHGATNRTFSLGQFVLAKEYRDGVEKWTAGRILRRTGRVTYDGELQSSIWVRHANQLRPSFQPATVASSRVISL</sequence>
<evidence type="ECO:0000313" key="1">
    <source>
        <dbReference type="EMBL" id="KAF7261755.1"/>
    </source>
</evidence>
<evidence type="ECO:0000313" key="2">
    <source>
        <dbReference type="Proteomes" id="UP000822476"/>
    </source>
</evidence>
<protein>
    <submittedName>
        <fullName evidence="1">Uncharacterized protein</fullName>
    </submittedName>
</protein>
<reference evidence="1" key="1">
    <citation type="submission" date="2019-07" db="EMBL/GenBank/DDBJ databases">
        <title>Annotation for the trematode Paragonimus miyazaki's.</title>
        <authorList>
            <person name="Choi Y.-J."/>
        </authorList>
    </citation>
    <scope>NUCLEOTIDE SEQUENCE</scope>
    <source>
        <strain evidence="1">Japan</strain>
    </source>
</reference>
<accession>A0A8S9Z2U9</accession>
<keyword evidence="2" id="KW-1185">Reference proteome</keyword>
<dbReference type="Proteomes" id="UP000822476">
    <property type="component" value="Unassembled WGS sequence"/>
</dbReference>
<name>A0A8S9Z2U9_9TREM</name>
<proteinExistence type="predicted"/>
<dbReference type="AlphaFoldDB" id="A0A8S9Z2U9"/>